<proteinExistence type="predicted"/>
<dbReference type="InterPro" id="IPR003959">
    <property type="entry name" value="ATPase_AAA_core"/>
</dbReference>
<dbReference type="AlphaFoldDB" id="A0A7W7S1P2"/>
<dbReference type="InterPro" id="IPR027417">
    <property type="entry name" value="P-loop_NTPase"/>
</dbReference>
<dbReference type="PANTHER" id="PTHR40396:SF1">
    <property type="entry name" value="ATPASE AAA-TYPE CORE DOMAIN-CONTAINING PROTEIN"/>
    <property type="match status" value="1"/>
</dbReference>
<dbReference type="Pfam" id="PF13304">
    <property type="entry name" value="AAA_21"/>
    <property type="match status" value="1"/>
</dbReference>
<protein>
    <submittedName>
        <fullName evidence="2">Putative ATPase</fullName>
    </submittedName>
</protein>
<evidence type="ECO:0000313" key="2">
    <source>
        <dbReference type="EMBL" id="MBB4942246.1"/>
    </source>
</evidence>
<organism evidence="2 3">
    <name type="scientific">Streptosporangium album</name>
    <dbReference type="NCBI Taxonomy" id="47479"/>
    <lineage>
        <taxon>Bacteria</taxon>
        <taxon>Bacillati</taxon>
        <taxon>Actinomycetota</taxon>
        <taxon>Actinomycetes</taxon>
        <taxon>Streptosporangiales</taxon>
        <taxon>Streptosporangiaceae</taxon>
        <taxon>Streptosporangium</taxon>
    </lineage>
</organism>
<comment type="caution">
    <text evidence="2">The sequence shown here is derived from an EMBL/GenBank/DDBJ whole genome shotgun (WGS) entry which is preliminary data.</text>
</comment>
<dbReference type="SUPFAM" id="SSF52540">
    <property type="entry name" value="P-loop containing nucleoside triphosphate hydrolases"/>
    <property type="match status" value="1"/>
</dbReference>
<dbReference type="NCBIfam" id="NF047739">
    <property type="entry name" value="antiphage_MADS3"/>
    <property type="match status" value="1"/>
</dbReference>
<keyword evidence="3" id="KW-1185">Reference proteome</keyword>
<dbReference type="GO" id="GO:0016887">
    <property type="term" value="F:ATP hydrolysis activity"/>
    <property type="evidence" value="ECO:0007669"/>
    <property type="project" value="InterPro"/>
</dbReference>
<dbReference type="EMBL" id="JACHJU010000003">
    <property type="protein sequence ID" value="MBB4942246.1"/>
    <property type="molecule type" value="Genomic_DNA"/>
</dbReference>
<feature type="domain" description="ATPase AAA-type core" evidence="1">
    <location>
        <begin position="278"/>
        <end position="381"/>
    </location>
</feature>
<accession>A0A7W7S1P2</accession>
<sequence>MITRIEAYGYRCFPKLGIGLGRYHVLAGANGAGKTTLLDIPVLLGDLLGGQRAVAAFLERRRPFVPARASSLVELLHKGEGDAIAFAIEARLPRDVVEVLADTTFAELTQRVPTHLRYELRLNIGPRELTIADEYLFLYSDQGTRPRPGEFGQGRTVSGTTLRHAEWQPVILREGRSPTRFVHETTTQESDLPPLRVPPGQLALGTVPADPTLFPAALWFAQLLREGVVFFNPDWDLLRRPAPPGDAPRLLPSGVNTPWLAFDLHERDPDRFASWVDHVRTALPQIADITVIEREEDHHAYFAVEYAGGYRVTSSGLSEGTLRILVLTLLPYLDDKVLPTLLVTEEPENGIHPRAIETVVESLSSLYDSQVWVSTHSPIVLAHTDLADVLAARLDGDGGVEVISGDRHPRLRDWQGSLDIGTLFAAGVLS</sequence>
<dbReference type="RefSeq" id="WP_184758251.1">
    <property type="nucleotide sequence ID" value="NZ_BAABEK010000087.1"/>
</dbReference>
<dbReference type="GO" id="GO:0005524">
    <property type="term" value="F:ATP binding"/>
    <property type="evidence" value="ECO:0007669"/>
    <property type="project" value="InterPro"/>
</dbReference>
<evidence type="ECO:0000259" key="1">
    <source>
        <dbReference type="Pfam" id="PF13304"/>
    </source>
</evidence>
<gene>
    <name evidence="2" type="ORF">FHR32_006632</name>
</gene>
<reference evidence="2 3" key="1">
    <citation type="submission" date="2020-08" db="EMBL/GenBank/DDBJ databases">
        <title>Sequencing the genomes of 1000 actinobacteria strains.</title>
        <authorList>
            <person name="Klenk H.-P."/>
        </authorList>
    </citation>
    <scope>NUCLEOTIDE SEQUENCE [LARGE SCALE GENOMIC DNA]</scope>
    <source>
        <strain evidence="2 3">DSM 43023</strain>
    </source>
</reference>
<dbReference type="Gene3D" id="3.40.50.300">
    <property type="entry name" value="P-loop containing nucleotide triphosphate hydrolases"/>
    <property type="match status" value="2"/>
</dbReference>
<name>A0A7W7S1P2_9ACTN</name>
<dbReference type="PIRSF" id="PIRSF029347">
    <property type="entry name" value="RecF"/>
    <property type="match status" value="1"/>
</dbReference>
<dbReference type="Proteomes" id="UP000534286">
    <property type="component" value="Unassembled WGS sequence"/>
</dbReference>
<evidence type="ECO:0000313" key="3">
    <source>
        <dbReference type="Proteomes" id="UP000534286"/>
    </source>
</evidence>
<dbReference type="InterPro" id="IPR014555">
    <property type="entry name" value="RecF-like"/>
</dbReference>
<dbReference type="PANTHER" id="PTHR40396">
    <property type="entry name" value="ATPASE-LIKE PROTEIN"/>
    <property type="match status" value="1"/>
</dbReference>